<dbReference type="InterPro" id="IPR011032">
    <property type="entry name" value="GroES-like_sf"/>
</dbReference>
<dbReference type="GO" id="GO:0005829">
    <property type="term" value="C:cytosol"/>
    <property type="evidence" value="ECO:0007669"/>
    <property type="project" value="TreeGrafter"/>
</dbReference>
<dbReference type="Gene3D" id="3.40.50.720">
    <property type="entry name" value="NAD(P)-binding Rossmann-like Domain"/>
    <property type="match status" value="1"/>
</dbReference>
<protein>
    <submittedName>
        <fullName evidence="6">Alcohol dehydrogenase class-3</fullName>
    </submittedName>
</protein>
<organism evidence="5 6">
    <name type="scientific">Parascaris equorum</name>
    <name type="common">Equine roundworm</name>
    <dbReference type="NCBI Taxonomy" id="6256"/>
    <lineage>
        <taxon>Eukaryota</taxon>
        <taxon>Metazoa</taxon>
        <taxon>Ecdysozoa</taxon>
        <taxon>Nematoda</taxon>
        <taxon>Chromadorea</taxon>
        <taxon>Rhabditida</taxon>
        <taxon>Spirurina</taxon>
        <taxon>Ascaridomorpha</taxon>
        <taxon>Ascaridoidea</taxon>
        <taxon>Ascarididae</taxon>
        <taxon>Parascaris</taxon>
    </lineage>
</organism>
<proteinExistence type="predicted"/>
<dbReference type="GO" id="GO:0051903">
    <property type="term" value="F:S-(hydroxymethyl)glutathione dehydrogenase [NAD(P)+] activity"/>
    <property type="evidence" value="ECO:0007669"/>
    <property type="project" value="TreeGrafter"/>
</dbReference>
<keyword evidence="3" id="KW-0862">Zinc</keyword>
<dbReference type="GO" id="GO:0046294">
    <property type="term" value="P:formaldehyde catabolic process"/>
    <property type="evidence" value="ECO:0007669"/>
    <property type="project" value="TreeGrafter"/>
</dbReference>
<keyword evidence="5" id="KW-1185">Reference proteome</keyword>
<name>A0A914RLE4_PAREQ</name>
<dbReference type="InterPro" id="IPR036291">
    <property type="entry name" value="NAD(P)-bd_dom_sf"/>
</dbReference>
<keyword evidence="4" id="KW-0520">NAD</keyword>
<dbReference type="AlphaFoldDB" id="A0A914RLE4"/>
<evidence type="ECO:0000313" key="6">
    <source>
        <dbReference type="WBParaSite" id="PEQ_0000267201-mRNA-1"/>
    </source>
</evidence>
<dbReference type="PANTHER" id="PTHR43880:SF12">
    <property type="entry name" value="ALCOHOL DEHYDROGENASE CLASS-3"/>
    <property type="match status" value="1"/>
</dbReference>
<dbReference type="SUPFAM" id="SSF50129">
    <property type="entry name" value="GroES-like"/>
    <property type="match status" value="1"/>
</dbReference>
<dbReference type="Proteomes" id="UP000887564">
    <property type="component" value="Unplaced"/>
</dbReference>
<accession>A0A914RLE4</accession>
<comment type="cofactor">
    <cofactor evidence="1">
        <name>Zn(2+)</name>
        <dbReference type="ChEBI" id="CHEBI:29105"/>
    </cofactor>
</comment>
<evidence type="ECO:0000256" key="4">
    <source>
        <dbReference type="ARBA" id="ARBA00023027"/>
    </source>
</evidence>
<evidence type="ECO:0000313" key="5">
    <source>
        <dbReference type="Proteomes" id="UP000887564"/>
    </source>
</evidence>
<keyword evidence="2" id="KW-0479">Metal-binding</keyword>
<evidence type="ECO:0000256" key="2">
    <source>
        <dbReference type="ARBA" id="ARBA00022723"/>
    </source>
</evidence>
<evidence type="ECO:0000256" key="3">
    <source>
        <dbReference type="ARBA" id="ARBA00022833"/>
    </source>
</evidence>
<dbReference type="Gene3D" id="3.90.180.10">
    <property type="entry name" value="Medium-chain alcohol dehydrogenases, catalytic domain"/>
    <property type="match status" value="1"/>
</dbReference>
<sequence length="103" mass="11513">MLEQIFIRGFQREALEAAHKGWGVSCIIGVAAAGQEISTRPFQLVTGRTWKGSAFGGWKSRDQVPQLVEEYMAGKIKVDEFITHRFDFAKINEAFEVLHSGKG</sequence>
<dbReference type="SUPFAM" id="SSF51735">
    <property type="entry name" value="NAD(P)-binding Rossmann-fold domains"/>
    <property type="match status" value="1"/>
</dbReference>
<reference evidence="6" key="1">
    <citation type="submission" date="2022-11" db="UniProtKB">
        <authorList>
            <consortium name="WormBaseParasite"/>
        </authorList>
    </citation>
    <scope>IDENTIFICATION</scope>
</reference>
<evidence type="ECO:0000256" key="1">
    <source>
        <dbReference type="ARBA" id="ARBA00001947"/>
    </source>
</evidence>
<dbReference type="WBParaSite" id="PEQ_0000267201-mRNA-1">
    <property type="protein sequence ID" value="PEQ_0000267201-mRNA-1"/>
    <property type="gene ID" value="PEQ_0000267201"/>
</dbReference>
<dbReference type="GO" id="GO:0008270">
    <property type="term" value="F:zinc ion binding"/>
    <property type="evidence" value="ECO:0007669"/>
    <property type="project" value="TreeGrafter"/>
</dbReference>
<dbReference type="PANTHER" id="PTHR43880">
    <property type="entry name" value="ALCOHOL DEHYDROGENASE"/>
    <property type="match status" value="1"/>
</dbReference>